<name>A0A9X0WNA7_9STRE</name>
<dbReference type="Gene3D" id="3.10.290.10">
    <property type="entry name" value="RNA-binding S4 domain"/>
    <property type="match status" value="1"/>
</dbReference>
<gene>
    <name evidence="4" type="primary">yaaA</name>
    <name evidence="3" type="ORF">BTU61_03500</name>
    <name evidence="4" type="ORF">J4854_10255</name>
</gene>
<keyword evidence="5" id="KW-1185">Reference proteome</keyword>
<dbReference type="Proteomes" id="UP001138780">
    <property type="component" value="Unassembled WGS sequence"/>
</dbReference>
<reference evidence="3" key="1">
    <citation type="submission" date="2016-12" db="EMBL/GenBank/DDBJ databases">
        <title>Draft genome of Streptococcus lactarius CCUG 66490T type strain.</title>
        <authorList>
            <person name="Salva-Serra F."/>
            <person name="Engstrom-Jakobsson H."/>
            <person name="Thorell K."/>
            <person name="Gomila M."/>
            <person name="Gonzales-Siles L."/>
            <person name="Busquets A."/>
            <person name="Jaen-Luchoro D."/>
            <person name="Karlsson R."/>
            <person name="Kristiansson E."/>
            <person name="Moore E."/>
        </authorList>
    </citation>
    <scope>NUCLEOTIDE SEQUENCE</scope>
    <source>
        <strain evidence="3">CCUG 66490</strain>
    </source>
</reference>
<evidence type="ECO:0000313" key="5">
    <source>
        <dbReference type="Proteomes" id="UP000676511"/>
    </source>
</evidence>
<organism evidence="3 6">
    <name type="scientific">Streptococcus lactarius</name>
    <dbReference type="NCBI Taxonomy" id="684066"/>
    <lineage>
        <taxon>Bacteria</taxon>
        <taxon>Bacillati</taxon>
        <taxon>Bacillota</taxon>
        <taxon>Bacilli</taxon>
        <taxon>Lactobacillales</taxon>
        <taxon>Streptococcaceae</taxon>
        <taxon>Streptococcus</taxon>
    </lineage>
</organism>
<evidence type="ECO:0000313" key="4">
    <source>
        <dbReference type="EMBL" id="QUB38902.1"/>
    </source>
</evidence>
<reference evidence="4 5" key="2">
    <citation type="submission" date="2021-03" db="EMBL/GenBank/DDBJ databases">
        <title>Human Oral Microbial Genomes.</title>
        <authorList>
            <person name="Johnston C.D."/>
            <person name="Chen T."/>
            <person name="Dewhirst F.E."/>
        </authorList>
    </citation>
    <scope>NUCLEOTIDE SEQUENCE [LARGE SCALE GENOMIC DNA]</scope>
    <source>
        <strain evidence="4 5">CCUG 66490</strain>
    </source>
</reference>
<dbReference type="EMBL" id="MRXX01000004">
    <property type="protein sequence ID" value="MBK4779262.1"/>
    <property type="molecule type" value="Genomic_DNA"/>
</dbReference>
<dbReference type="PROSITE" id="PS50889">
    <property type="entry name" value="S4"/>
    <property type="match status" value="1"/>
</dbReference>
<sequence>MNYKLFDDFITLQAILKEFGIIQSGGAIKAFLQEKEVYVNHELEQRRGRKLRMNDQVDIPELNITIAILQPTSEEVNEHLKEKEEKERVAKLVKQLNQNQKQKKQPIKHDKKERAIRFPGIS</sequence>
<dbReference type="InterPro" id="IPR036986">
    <property type="entry name" value="S4_RNA-bd_sf"/>
</dbReference>
<dbReference type="RefSeq" id="WP_200772351.1">
    <property type="nucleotide sequence ID" value="NZ_CP072329.1"/>
</dbReference>
<accession>A0A9X0WNA7</accession>
<dbReference type="NCBIfam" id="TIGR02988">
    <property type="entry name" value="YaaA_near_RecF"/>
    <property type="match status" value="1"/>
</dbReference>
<dbReference type="AlphaFoldDB" id="A0A9X0WNA7"/>
<dbReference type="Proteomes" id="UP000676511">
    <property type="component" value="Chromosome"/>
</dbReference>
<feature type="region of interest" description="Disordered" evidence="2">
    <location>
        <begin position="95"/>
        <end position="122"/>
    </location>
</feature>
<dbReference type="GO" id="GO:0003723">
    <property type="term" value="F:RNA binding"/>
    <property type="evidence" value="ECO:0007669"/>
    <property type="project" value="UniProtKB-KW"/>
</dbReference>
<evidence type="ECO:0000313" key="6">
    <source>
        <dbReference type="Proteomes" id="UP001138780"/>
    </source>
</evidence>
<dbReference type="EMBL" id="CP072329">
    <property type="protein sequence ID" value="QUB38902.1"/>
    <property type="molecule type" value="Genomic_DNA"/>
</dbReference>
<keyword evidence="1" id="KW-0694">RNA-binding</keyword>
<proteinExistence type="predicted"/>
<evidence type="ECO:0000256" key="1">
    <source>
        <dbReference type="PROSITE-ProRule" id="PRU00182"/>
    </source>
</evidence>
<dbReference type="InterPro" id="IPR014330">
    <property type="entry name" value="RNA-bd_S4-rel_YaaA"/>
</dbReference>
<feature type="compositionally biased region" description="Basic and acidic residues" evidence="2">
    <location>
        <begin position="107"/>
        <end position="116"/>
    </location>
</feature>
<dbReference type="SUPFAM" id="SSF55174">
    <property type="entry name" value="Alpha-L RNA-binding motif"/>
    <property type="match status" value="1"/>
</dbReference>
<dbReference type="Pfam" id="PF13275">
    <property type="entry name" value="S4_2"/>
    <property type="match status" value="1"/>
</dbReference>
<evidence type="ECO:0000256" key="2">
    <source>
        <dbReference type="SAM" id="MobiDB-lite"/>
    </source>
</evidence>
<evidence type="ECO:0000313" key="3">
    <source>
        <dbReference type="EMBL" id="MBK4779262.1"/>
    </source>
</evidence>
<protein>
    <submittedName>
        <fullName evidence="4">S4 domain-containing protein YaaA</fullName>
    </submittedName>
</protein>